<evidence type="ECO:0008006" key="5">
    <source>
        <dbReference type="Google" id="ProtNLM"/>
    </source>
</evidence>
<dbReference type="AlphaFoldDB" id="A0A373FD66"/>
<evidence type="ECO:0000313" key="4">
    <source>
        <dbReference type="Proteomes" id="UP000261948"/>
    </source>
</evidence>
<evidence type="ECO:0000313" key="3">
    <source>
        <dbReference type="EMBL" id="RGE41349.1"/>
    </source>
</evidence>
<protein>
    <recommendedName>
        <fullName evidence="5">Lipoprotein</fullName>
    </recommendedName>
</protein>
<dbReference type="EMBL" id="QURR01000029">
    <property type="protein sequence ID" value="RGE41349.1"/>
    <property type="molecule type" value="Genomic_DNA"/>
</dbReference>
<organism evidence="3 4">
    <name type="scientific">Comamonas testosteroni</name>
    <name type="common">Pseudomonas testosteroni</name>
    <dbReference type="NCBI Taxonomy" id="285"/>
    <lineage>
        <taxon>Bacteria</taxon>
        <taxon>Pseudomonadati</taxon>
        <taxon>Pseudomonadota</taxon>
        <taxon>Betaproteobacteria</taxon>
        <taxon>Burkholderiales</taxon>
        <taxon>Comamonadaceae</taxon>
        <taxon>Comamonas</taxon>
    </lineage>
</organism>
<feature type="region of interest" description="Disordered" evidence="1">
    <location>
        <begin position="23"/>
        <end position="45"/>
    </location>
</feature>
<dbReference type="PROSITE" id="PS51257">
    <property type="entry name" value="PROKAR_LIPOPROTEIN"/>
    <property type="match status" value="1"/>
</dbReference>
<feature type="signal peptide" evidence="2">
    <location>
        <begin position="1"/>
        <end position="22"/>
    </location>
</feature>
<keyword evidence="4" id="KW-1185">Reference proteome</keyword>
<proteinExistence type="predicted"/>
<dbReference type="Proteomes" id="UP000261948">
    <property type="component" value="Unassembled WGS sequence"/>
</dbReference>
<keyword evidence="2" id="KW-0732">Signal</keyword>
<evidence type="ECO:0000256" key="2">
    <source>
        <dbReference type="SAM" id="SignalP"/>
    </source>
</evidence>
<accession>A0A373FD66</accession>
<evidence type="ECO:0000256" key="1">
    <source>
        <dbReference type="SAM" id="MobiDB-lite"/>
    </source>
</evidence>
<gene>
    <name evidence="3" type="ORF">DZC30_18750</name>
</gene>
<sequence length="389" mass="42138">MLNKTKINALALAAALVLSACGGGDEEKGETQPEPPAPPPTASVTQLPKDTFIMTAVDGDTFRLVIDRESRTAQIIPLNTMYGVEEIQRIPVKIDETNLGITVYSTANSNSEEGGPRFEIFTSPEGNEIVGQVSVSSLNSNVIGTNLQLNRTQELPIQGAYNGISMEADSRNDPRVLLDFGIKVENQSLSFCENGFYANNTCTGVERAAKFSSIWRGMATLQVSFGGVYRDYAYLLLAQNGSKYSLILDRLRNDKGRLVFGTGYAVPADEYRLNSDSKMFACIKQDASGGSYLSMRKDNTYTQEHYDGKLNHLGSASGALDFNRAVVGHNVVNAMGLVSFIEGATTGLPTNPTKRYTRGLAFSKNMMVVADEKSQSLAVCRSDSLGAKK</sequence>
<feature type="chain" id="PRO_5017018578" description="Lipoprotein" evidence="2">
    <location>
        <begin position="23"/>
        <end position="389"/>
    </location>
</feature>
<comment type="caution">
    <text evidence="3">The sequence shown here is derived from an EMBL/GenBank/DDBJ whole genome shotgun (WGS) entry which is preliminary data.</text>
</comment>
<name>A0A373FD66_COMTE</name>
<reference evidence="3 4" key="1">
    <citation type="submission" date="2018-08" db="EMBL/GenBank/DDBJ databases">
        <title>Comamonas testosteroni strain SWCO2.</title>
        <authorList>
            <person name="Jiang N."/>
            <person name="Zhang X.Z."/>
        </authorList>
    </citation>
    <scope>NUCLEOTIDE SEQUENCE [LARGE SCALE GENOMIC DNA]</scope>
    <source>
        <strain evidence="3 4">SWCO2</strain>
    </source>
</reference>